<dbReference type="EMBL" id="CP070969">
    <property type="protein sequence ID" value="QSF43481.1"/>
    <property type="molecule type" value="Genomic_DNA"/>
</dbReference>
<dbReference type="RefSeq" id="WP_206101114.1">
    <property type="nucleotide sequence ID" value="NZ_CP070969.1"/>
</dbReference>
<keyword evidence="2" id="KW-1185">Reference proteome</keyword>
<reference evidence="1 2" key="1">
    <citation type="submission" date="2021-02" db="EMBL/GenBank/DDBJ databases">
        <title>Paenibacillus tianjinensis sp. nov.</title>
        <authorList>
            <person name="Liu H."/>
        </authorList>
    </citation>
    <scope>NUCLEOTIDE SEQUENCE [LARGE SCALE GENOMIC DNA]</scope>
    <source>
        <strain evidence="1 2">TB2019</strain>
    </source>
</reference>
<organism evidence="1 2">
    <name type="scientific">Paenibacillus tianjinensis</name>
    <dbReference type="NCBI Taxonomy" id="2810347"/>
    <lineage>
        <taxon>Bacteria</taxon>
        <taxon>Bacillati</taxon>
        <taxon>Bacillota</taxon>
        <taxon>Bacilli</taxon>
        <taxon>Bacillales</taxon>
        <taxon>Paenibacillaceae</taxon>
        <taxon>Paenibacillus</taxon>
    </lineage>
</organism>
<name>A0ABX7L811_9BACL</name>
<dbReference type="Proteomes" id="UP000663452">
    <property type="component" value="Chromosome"/>
</dbReference>
<sequence length="53" mass="6066">MNTDNAKIRSMIAVQIRDLEALRDSAVAQSSPQRLMMVEAEIKGLQVRMERYT</sequence>
<gene>
    <name evidence="1" type="ORF">JRJ22_19650</name>
</gene>
<proteinExistence type="predicted"/>
<accession>A0ABX7L811</accession>
<evidence type="ECO:0008006" key="3">
    <source>
        <dbReference type="Google" id="ProtNLM"/>
    </source>
</evidence>
<evidence type="ECO:0000313" key="1">
    <source>
        <dbReference type="EMBL" id="QSF43481.1"/>
    </source>
</evidence>
<evidence type="ECO:0000313" key="2">
    <source>
        <dbReference type="Proteomes" id="UP000663452"/>
    </source>
</evidence>
<protein>
    <recommendedName>
        <fullName evidence="3">Aspartyl-phosphate phosphatase Spo0E family protein</fullName>
    </recommendedName>
</protein>